<dbReference type="InterPro" id="IPR029068">
    <property type="entry name" value="Glyas_Bleomycin-R_OHBP_Dase"/>
</dbReference>
<dbReference type="NCBIfam" id="TIGR03081">
    <property type="entry name" value="metmalonyl_epim"/>
    <property type="match status" value="1"/>
</dbReference>
<dbReference type="RefSeq" id="WP_380706004.1">
    <property type="nucleotide sequence ID" value="NZ_JBHSAP010000018.1"/>
</dbReference>
<evidence type="ECO:0000256" key="1">
    <source>
        <dbReference type="ARBA" id="ARBA00009308"/>
    </source>
</evidence>
<dbReference type="EC" id="5.1.99.1" evidence="4"/>
<dbReference type="PROSITE" id="PS00934">
    <property type="entry name" value="GLYOXALASE_I_1"/>
    <property type="match status" value="1"/>
</dbReference>
<sequence>MKDPLSPKAIDHIGIAVKSLESAMPFYQDILGLPFLGMETVESEHVRVAFFQLGETKLELLEPISDRSPVARFIEKKGEGIHHLALRVEGIEGALSQLADAGVQLIHQTPKTGAGGAQIAFIHPKPALGVLYELCEPRSKSEDGSCKCGGEAHA</sequence>
<accession>A0ABV8JIL3</accession>
<comment type="caution">
    <text evidence="4">The sequence shown here is derived from an EMBL/GenBank/DDBJ whole genome shotgun (WGS) entry which is preliminary data.</text>
</comment>
<reference evidence="5" key="1">
    <citation type="journal article" date="2019" name="Int. J. Syst. Evol. Microbiol.">
        <title>The Global Catalogue of Microorganisms (GCM) 10K type strain sequencing project: providing services to taxonomists for standard genome sequencing and annotation.</title>
        <authorList>
            <consortium name="The Broad Institute Genomics Platform"/>
            <consortium name="The Broad Institute Genome Sequencing Center for Infectious Disease"/>
            <person name="Wu L."/>
            <person name="Ma J."/>
        </authorList>
    </citation>
    <scope>NUCLEOTIDE SEQUENCE [LARGE SCALE GENOMIC DNA]</scope>
    <source>
        <strain evidence="5">IBRC-M 10813</strain>
    </source>
</reference>
<dbReference type="InterPro" id="IPR018146">
    <property type="entry name" value="Glyoxalase_1_CS"/>
</dbReference>
<dbReference type="SUPFAM" id="SSF54593">
    <property type="entry name" value="Glyoxalase/Bleomycin resistance protein/Dihydroxybiphenyl dioxygenase"/>
    <property type="match status" value="1"/>
</dbReference>
<organism evidence="4 5">
    <name type="scientific">Salinithrix halophila</name>
    <dbReference type="NCBI Taxonomy" id="1485204"/>
    <lineage>
        <taxon>Bacteria</taxon>
        <taxon>Bacillati</taxon>
        <taxon>Bacillota</taxon>
        <taxon>Bacilli</taxon>
        <taxon>Bacillales</taxon>
        <taxon>Thermoactinomycetaceae</taxon>
        <taxon>Salinithrix</taxon>
    </lineage>
</organism>
<name>A0ABV8JIL3_9BACL</name>
<feature type="domain" description="VOC" evidence="3">
    <location>
        <begin position="9"/>
        <end position="137"/>
    </location>
</feature>
<keyword evidence="2" id="KW-0479">Metal-binding</keyword>
<dbReference type="EMBL" id="JBHSAP010000018">
    <property type="protein sequence ID" value="MFC4078180.1"/>
    <property type="molecule type" value="Genomic_DNA"/>
</dbReference>
<dbReference type="Proteomes" id="UP001595843">
    <property type="component" value="Unassembled WGS sequence"/>
</dbReference>
<evidence type="ECO:0000259" key="3">
    <source>
        <dbReference type="PROSITE" id="PS51819"/>
    </source>
</evidence>
<dbReference type="Pfam" id="PF13669">
    <property type="entry name" value="Glyoxalase_4"/>
    <property type="match status" value="1"/>
</dbReference>
<dbReference type="Gene3D" id="3.10.180.10">
    <property type="entry name" value="2,3-Dihydroxybiphenyl 1,2-Dioxygenase, domain 1"/>
    <property type="match status" value="1"/>
</dbReference>
<dbReference type="PANTHER" id="PTHR43048">
    <property type="entry name" value="METHYLMALONYL-COA EPIMERASE"/>
    <property type="match status" value="1"/>
</dbReference>
<dbReference type="PROSITE" id="PS51819">
    <property type="entry name" value="VOC"/>
    <property type="match status" value="1"/>
</dbReference>
<dbReference type="InterPro" id="IPR037523">
    <property type="entry name" value="VOC_core"/>
</dbReference>
<dbReference type="InterPro" id="IPR051785">
    <property type="entry name" value="MMCE/EMCE_epimerase"/>
</dbReference>
<keyword evidence="5" id="KW-1185">Reference proteome</keyword>
<keyword evidence="4" id="KW-0413">Isomerase</keyword>
<dbReference type="CDD" id="cd07249">
    <property type="entry name" value="MMCE"/>
    <property type="match status" value="1"/>
</dbReference>
<gene>
    <name evidence="4" type="primary">mce</name>
    <name evidence="4" type="ORF">ACFOUO_15380</name>
</gene>
<evidence type="ECO:0000313" key="4">
    <source>
        <dbReference type="EMBL" id="MFC4078180.1"/>
    </source>
</evidence>
<evidence type="ECO:0000256" key="2">
    <source>
        <dbReference type="ARBA" id="ARBA00022723"/>
    </source>
</evidence>
<protein>
    <submittedName>
        <fullName evidence="4">Methylmalonyl-CoA epimerase</fullName>
        <ecNumber evidence="4">5.1.99.1</ecNumber>
    </submittedName>
</protein>
<dbReference type="InterPro" id="IPR017515">
    <property type="entry name" value="MeMalonyl-CoA_epimerase"/>
</dbReference>
<evidence type="ECO:0000313" key="5">
    <source>
        <dbReference type="Proteomes" id="UP001595843"/>
    </source>
</evidence>
<proteinExistence type="inferred from homology"/>
<comment type="similarity">
    <text evidence="1">Belongs to the methylmalonyl-CoA epimerase family.</text>
</comment>
<dbReference type="PANTHER" id="PTHR43048:SF3">
    <property type="entry name" value="METHYLMALONYL-COA EPIMERASE, MITOCHONDRIAL"/>
    <property type="match status" value="1"/>
</dbReference>
<dbReference type="GO" id="GO:0004493">
    <property type="term" value="F:methylmalonyl-CoA epimerase activity"/>
    <property type="evidence" value="ECO:0007669"/>
    <property type="project" value="UniProtKB-EC"/>
</dbReference>